<evidence type="ECO:0000256" key="1">
    <source>
        <dbReference type="SAM" id="MobiDB-lite"/>
    </source>
</evidence>
<gene>
    <name evidence="2" type="ORF">GIL414_LOCUS53166</name>
</gene>
<dbReference type="EMBL" id="CAJOBJ010183830">
    <property type="protein sequence ID" value="CAF4928158.1"/>
    <property type="molecule type" value="Genomic_DNA"/>
</dbReference>
<dbReference type="AlphaFoldDB" id="A0A8S3CMS3"/>
<reference evidence="2" key="1">
    <citation type="submission" date="2021-02" db="EMBL/GenBank/DDBJ databases">
        <authorList>
            <person name="Nowell W R."/>
        </authorList>
    </citation>
    <scope>NUCLEOTIDE SEQUENCE</scope>
</reference>
<feature type="non-terminal residue" evidence="2">
    <location>
        <position position="1"/>
    </location>
</feature>
<sequence length="63" mass="7365">DYISAYPNLQQYAIQTAKYDQQQPYDKEYFVQYGQTRSLNNDASYPPQQQQTSQPIKDTHATS</sequence>
<evidence type="ECO:0000313" key="2">
    <source>
        <dbReference type="EMBL" id="CAF4928158.1"/>
    </source>
</evidence>
<protein>
    <submittedName>
        <fullName evidence="2">Uncharacterized protein</fullName>
    </submittedName>
</protein>
<name>A0A8S3CMS3_9BILA</name>
<feature type="non-terminal residue" evidence="2">
    <location>
        <position position="63"/>
    </location>
</feature>
<feature type="compositionally biased region" description="Polar residues" evidence="1">
    <location>
        <begin position="34"/>
        <end position="43"/>
    </location>
</feature>
<evidence type="ECO:0000313" key="3">
    <source>
        <dbReference type="Proteomes" id="UP000681720"/>
    </source>
</evidence>
<dbReference type="Proteomes" id="UP000681720">
    <property type="component" value="Unassembled WGS sequence"/>
</dbReference>
<proteinExistence type="predicted"/>
<organism evidence="2 3">
    <name type="scientific">Rotaria magnacalcarata</name>
    <dbReference type="NCBI Taxonomy" id="392030"/>
    <lineage>
        <taxon>Eukaryota</taxon>
        <taxon>Metazoa</taxon>
        <taxon>Spiralia</taxon>
        <taxon>Gnathifera</taxon>
        <taxon>Rotifera</taxon>
        <taxon>Eurotatoria</taxon>
        <taxon>Bdelloidea</taxon>
        <taxon>Philodinida</taxon>
        <taxon>Philodinidae</taxon>
        <taxon>Rotaria</taxon>
    </lineage>
</organism>
<comment type="caution">
    <text evidence="2">The sequence shown here is derived from an EMBL/GenBank/DDBJ whole genome shotgun (WGS) entry which is preliminary data.</text>
</comment>
<feature type="region of interest" description="Disordered" evidence="1">
    <location>
        <begin position="34"/>
        <end position="63"/>
    </location>
</feature>
<feature type="compositionally biased region" description="Low complexity" evidence="1">
    <location>
        <begin position="46"/>
        <end position="55"/>
    </location>
</feature>
<accession>A0A8S3CMS3</accession>